<feature type="region of interest" description="Disordered" evidence="1">
    <location>
        <begin position="1"/>
        <end position="25"/>
    </location>
</feature>
<proteinExistence type="predicted"/>
<dbReference type="CDD" id="cd18186">
    <property type="entry name" value="BTB_POZ_ZBTB_KLHL-like"/>
    <property type="match status" value="1"/>
</dbReference>
<dbReference type="EMBL" id="ML977177">
    <property type="protein sequence ID" value="KAF1983179.1"/>
    <property type="molecule type" value="Genomic_DNA"/>
</dbReference>
<evidence type="ECO:0000256" key="1">
    <source>
        <dbReference type="SAM" id="MobiDB-lite"/>
    </source>
</evidence>
<dbReference type="AlphaFoldDB" id="A0A6G1GQZ8"/>
<protein>
    <recommendedName>
        <fullName evidence="4">BTB domain-containing protein</fullName>
    </recommendedName>
</protein>
<dbReference type="OrthoDB" id="1022638at2759"/>
<dbReference type="InterPro" id="IPR011333">
    <property type="entry name" value="SKP1/BTB/POZ_sf"/>
</dbReference>
<evidence type="ECO:0000313" key="2">
    <source>
        <dbReference type="EMBL" id="KAF1983179.1"/>
    </source>
</evidence>
<name>A0A6G1GQZ8_9PEZI</name>
<dbReference type="Gene3D" id="3.30.710.10">
    <property type="entry name" value="Potassium Channel Kv1.1, Chain A"/>
    <property type="match status" value="1"/>
</dbReference>
<evidence type="ECO:0008006" key="4">
    <source>
        <dbReference type="Google" id="ProtNLM"/>
    </source>
</evidence>
<gene>
    <name evidence="2" type="ORF">K402DRAFT_466208</name>
</gene>
<accession>A0A6G1GQZ8</accession>
<organism evidence="2 3">
    <name type="scientific">Aulographum hederae CBS 113979</name>
    <dbReference type="NCBI Taxonomy" id="1176131"/>
    <lineage>
        <taxon>Eukaryota</taxon>
        <taxon>Fungi</taxon>
        <taxon>Dikarya</taxon>
        <taxon>Ascomycota</taxon>
        <taxon>Pezizomycotina</taxon>
        <taxon>Dothideomycetes</taxon>
        <taxon>Pleosporomycetidae</taxon>
        <taxon>Aulographales</taxon>
        <taxon>Aulographaceae</taxon>
    </lineage>
</organism>
<sequence length="239" mass="26908">MSHDSSSDESSDDDSSKESSADLEVAPKNNLPINFGSRMITVRVSHVEDAEVFAVHAEILINNSEFFRAALEGEWKESKENAVPLDDPPAVFAKDKGAPSLVQCVILGERLLDSDFRDASTDEPIDMTNSSGGWPVENMPTVYAQTGENNTLRKLFVDWYKWHTLQGILKLEAYHTEETLRDIAFALAESRHEKLICLTAPFNKPSCRYHQHRKEGKCYKEKFGTAKEESDATKKKEKP</sequence>
<evidence type="ECO:0000313" key="3">
    <source>
        <dbReference type="Proteomes" id="UP000800041"/>
    </source>
</evidence>
<keyword evidence="3" id="KW-1185">Reference proteome</keyword>
<dbReference type="PANTHER" id="PTHR47843">
    <property type="entry name" value="BTB DOMAIN-CONTAINING PROTEIN-RELATED"/>
    <property type="match status" value="1"/>
</dbReference>
<dbReference type="Proteomes" id="UP000800041">
    <property type="component" value="Unassembled WGS sequence"/>
</dbReference>
<dbReference type="PANTHER" id="PTHR47843:SF2">
    <property type="entry name" value="BTB DOMAIN-CONTAINING PROTEIN"/>
    <property type="match status" value="1"/>
</dbReference>
<reference evidence="2" key="1">
    <citation type="journal article" date="2020" name="Stud. Mycol.">
        <title>101 Dothideomycetes genomes: a test case for predicting lifestyles and emergence of pathogens.</title>
        <authorList>
            <person name="Haridas S."/>
            <person name="Albert R."/>
            <person name="Binder M."/>
            <person name="Bloem J."/>
            <person name="Labutti K."/>
            <person name="Salamov A."/>
            <person name="Andreopoulos B."/>
            <person name="Baker S."/>
            <person name="Barry K."/>
            <person name="Bills G."/>
            <person name="Bluhm B."/>
            <person name="Cannon C."/>
            <person name="Castanera R."/>
            <person name="Culley D."/>
            <person name="Daum C."/>
            <person name="Ezra D."/>
            <person name="Gonzalez J."/>
            <person name="Henrissat B."/>
            <person name="Kuo A."/>
            <person name="Liang C."/>
            <person name="Lipzen A."/>
            <person name="Lutzoni F."/>
            <person name="Magnuson J."/>
            <person name="Mondo S."/>
            <person name="Nolan M."/>
            <person name="Ohm R."/>
            <person name="Pangilinan J."/>
            <person name="Park H.-J."/>
            <person name="Ramirez L."/>
            <person name="Alfaro M."/>
            <person name="Sun H."/>
            <person name="Tritt A."/>
            <person name="Yoshinaga Y."/>
            <person name="Zwiers L.-H."/>
            <person name="Turgeon B."/>
            <person name="Goodwin S."/>
            <person name="Spatafora J."/>
            <person name="Crous P."/>
            <person name="Grigoriev I."/>
        </authorList>
    </citation>
    <scope>NUCLEOTIDE SEQUENCE</scope>
    <source>
        <strain evidence="2">CBS 113979</strain>
    </source>
</reference>